<keyword evidence="1" id="KW-0732">Signal</keyword>
<comment type="caution">
    <text evidence="2">The sequence shown here is derived from an EMBL/GenBank/DDBJ whole genome shotgun (WGS) entry which is preliminary data.</text>
</comment>
<sequence length="196" mass="21964">MAAVLVVALARLGHVQSDCPKWLELKEREAEVADLLEKYNALAAKHGAEILRRNDAPASTRAPFEAQSSVRLEPRAISTELSTCGYSNGDPDKERTADEGLNCRIDARNGIWGFFPTTVVSASDCGLAGHCIDQGRCSTGCELFIYRMWKALYRRELSRIATACDCNYNNRANYHITGANIHSRFERYNFNYYRGC</sequence>
<dbReference type="AlphaFoldDB" id="A0A2T4GMP6"/>
<proteinExistence type="predicted"/>
<accession>A0A2T4GMP6</accession>
<dbReference type="EMBL" id="PVEM01000012">
    <property type="protein sequence ID" value="PTD04836.1"/>
    <property type="molecule type" value="Genomic_DNA"/>
</dbReference>
<dbReference type="Proteomes" id="UP000241587">
    <property type="component" value="Unassembled WGS sequence"/>
</dbReference>
<dbReference type="OrthoDB" id="3547571at2759"/>
<protein>
    <submittedName>
        <fullName evidence="2">Uncharacterized protein</fullName>
    </submittedName>
</protein>
<name>A0A2T4GMP6_FUSCU</name>
<organism evidence="2 3">
    <name type="scientific">Fusarium culmorum</name>
    <dbReference type="NCBI Taxonomy" id="5516"/>
    <lineage>
        <taxon>Eukaryota</taxon>
        <taxon>Fungi</taxon>
        <taxon>Dikarya</taxon>
        <taxon>Ascomycota</taxon>
        <taxon>Pezizomycotina</taxon>
        <taxon>Sordariomycetes</taxon>
        <taxon>Hypocreomycetidae</taxon>
        <taxon>Hypocreales</taxon>
        <taxon>Nectriaceae</taxon>
        <taxon>Fusarium</taxon>
    </lineage>
</organism>
<evidence type="ECO:0000313" key="3">
    <source>
        <dbReference type="Proteomes" id="UP000241587"/>
    </source>
</evidence>
<evidence type="ECO:0000313" key="2">
    <source>
        <dbReference type="EMBL" id="PTD04836.1"/>
    </source>
</evidence>
<evidence type="ECO:0000256" key="1">
    <source>
        <dbReference type="SAM" id="SignalP"/>
    </source>
</evidence>
<feature type="chain" id="PRO_5015507682" evidence="1">
    <location>
        <begin position="18"/>
        <end position="196"/>
    </location>
</feature>
<feature type="signal peptide" evidence="1">
    <location>
        <begin position="1"/>
        <end position="17"/>
    </location>
</feature>
<gene>
    <name evidence="2" type="ORF">FCULG_00002590</name>
</gene>
<keyword evidence="3" id="KW-1185">Reference proteome</keyword>
<reference evidence="2 3" key="1">
    <citation type="submission" date="2018-02" db="EMBL/GenBank/DDBJ databases">
        <title>Fusarium culmorum secondary metabolites in fungal-bacterial-plant interactions.</title>
        <authorList>
            <person name="Schmidt R."/>
        </authorList>
    </citation>
    <scope>NUCLEOTIDE SEQUENCE [LARGE SCALE GENOMIC DNA]</scope>
    <source>
        <strain evidence="2 3">PV</strain>
    </source>
</reference>